<protein>
    <submittedName>
        <fullName evidence="12">S-adenosylmethionine mitochondrial carrier protein (inferred by orthology to a human protein)</fullName>
    </submittedName>
</protein>
<evidence type="ECO:0000256" key="5">
    <source>
        <dbReference type="ARBA" id="ARBA00022737"/>
    </source>
</evidence>
<feature type="repeat" description="Solcar" evidence="8">
    <location>
        <begin position="80"/>
        <end position="162"/>
    </location>
</feature>
<accession>A0A0M3KE42</accession>
<evidence type="ECO:0000313" key="12">
    <source>
        <dbReference type="WBParaSite" id="ASIM_0001924701-mRNA-1"/>
    </source>
</evidence>
<dbReference type="EMBL" id="UYRR01035834">
    <property type="protein sequence ID" value="VDK65639.1"/>
    <property type="molecule type" value="Genomic_DNA"/>
</dbReference>
<evidence type="ECO:0000313" key="10">
    <source>
        <dbReference type="EMBL" id="VDK65639.1"/>
    </source>
</evidence>
<dbReference type="Proteomes" id="UP000267096">
    <property type="component" value="Unassembled WGS sequence"/>
</dbReference>
<feature type="repeat" description="Solcar" evidence="8">
    <location>
        <begin position="3"/>
        <end position="76"/>
    </location>
</feature>
<evidence type="ECO:0000313" key="11">
    <source>
        <dbReference type="Proteomes" id="UP000267096"/>
    </source>
</evidence>
<dbReference type="AlphaFoldDB" id="A0A0M3KE42"/>
<evidence type="ECO:0000256" key="2">
    <source>
        <dbReference type="ARBA" id="ARBA00006375"/>
    </source>
</evidence>
<dbReference type="InterPro" id="IPR023395">
    <property type="entry name" value="MCP_dom_sf"/>
</dbReference>
<reference evidence="12" key="1">
    <citation type="submission" date="2017-02" db="UniProtKB">
        <authorList>
            <consortium name="WormBaseParasite"/>
        </authorList>
    </citation>
    <scope>IDENTIFICATION</scope>
</reference>
<evidence type="ECO:0000256" key="3">
    <source>
        <dbReference type="ARBA" id="ARBA00022448"/>
    </source>
</evidence>
<dbReference type="Gene3D" id="1.50.40.10">
    <property type="entry name" value="Mitochondrial carrier domain"/>
    <property type="match status" value="1"/>
</dbReference>
<comment type="subcellular location">
    <subcellularLocation>
        <location evidence="1">Membrane</location>
        <topology evidence="1">Multi-pass membrane protein</topology>
    </subcellularLocation>
</comment>
<dbReference type="PROSITE" id="PS50920">
    <property type="entry name" value="SOLCAR"/>
    <property type="match status" value="2"/>
</dbReference>
<dbReference type="WBParaSite" id="ASIM_0001924701-mRNA-1">
    <property type="protein sequence ID" value="ASIM_0001924701-mRNA-1"/>
    <property type="gene ID" value="ASIM_0001924701"/>
</dbReference>
<gene>
    <name evidence="10" type="ORF">ASIM_LOCUS18641</name>
</gene>
<evidence type="ECO:0000256" key="8">
    <source>
        <dbReference type="PROSITE-ProRule" id="PRU00282"/>
    </source>
</evidence>
<dbReference type="InterPro" id="IPR018108">
    <property type="entry name" value="MCP_transmembrane"/>
</dbReference>
<organism evidence="12">
    <name type="scientific">Anisakis simplex</name>
    <name type="common">Herring worm</name>
    <dbReference type="NCBI Taxonomy" id="6269"/>
    <lineage>
        <taxon>Eukaryota</taxon>
        <taxon>Metazoa</taxon>
        <taxon>Ecdysozoa</taxon>
        <taxon>Nematoda</taxon>
        <taxon>Chromadorea</taxon>
        <taxon>Rhabditida</taxon>
        <taxon>Spirurina</taxon>
        <taxon>Ascaridomorpha</taxon>
        <taxon>Ascaridoidea</taxon>
        <taxon>Anisakidae</taxon>
        <taxon>Anisakis</taxon>
        <taxon>Anisakis simplex complex</taxon>
    </lineage>
</organism>
<keyword evidence="3 9" id="KW-0813">Transport</keyword>
<dbReference type="SUPFAM" id="SSF103506">
    <property type="entry name" value="Mitochondrial carrier"/>
    <property type="match status" value="1"/>
</dbReference>
<keyword evidence="11" id="KW-1185">Reference proteome</keyword>
<proteinExistence type="inferred from homology"/>
<evidence type="ECO:0000256" key="6">
    <source>
        <dbReference type="ARBA" id="ARBA00022989"/>
    </source>
</evidence>
<keyword evidence="5" id="KW-0677">Repeat</keyword>
<comment type="similarity">
    <text evidence="2 9">Belongs to the mitochondrial carrier (TC 2.A.29) family.</text>
</comment>
<dbReference type="PANTHER" id="PTHR45667">
    <property type="entry name" value="S-ADENOSYLMETHIONINE MITOCHONDRIAL CARRIER PROTEIN"/>
    <property type="match status" value="1"/>
</dbReference>
<evidence type="ECO:0000256" key="4">
    <source>
        <dbReference type="ARBA" id="ARBA00022692"/>
    </source>
</evidence>
<dbReference type="GO" id="GO:0016020">
    <property type="term" value="C:membrane"/>
    <property type="evidence" value="ECO:0007669"/>
    <property type="project" value="UniProtKB-SubCell"/>
</dbReference>
<evidence type="ECO:0000256" key="9">
    <source>
        <dbReference type="RuleBase" id="RU000488"/>
    </source>
</evidence>
<keyword evidence="6" id="KW-1133">Transmembrane helix</keyword>
<dbReference type="Pfam" id="PF00153">
    <property type="entry name" value="Mito_carr"/>
    <property type="match status" value="2"/>
</dbReference>
<name>A0A0M3KE42_ANISI</name>
<dbReference type="OrthoDB" id="276989at2759"/>
<keyword evidence="7 8" id="KW-0472">Membrane</keyword>
<reference evidence="10 11" key="2">
    <citation type="submission" date="2018-11" db="EMBL/GenBank/DDBJ databases">
        <authorList>
            <consortium name="Pathogen Informatics"/>
        </authorList>
    </citation>
    <scope>NUCLEOTIDE SEQUENCE [LARGE SCALE GENOMIC DNA]</scope>
</reference>
<keyword evidence="4 8" id="KW-0812">Transmembrane</keyword>
<evidence type="ECO:0000256" key="1">
    <source>
        <dbReference type="ARBA" id="ARBA00004141"/>
    </source>
</evidence>
<evidence type="ECO:0000256" key="7">
    <source>
        <dbReference type="ARBA" id="ARBA00023136"/>
    </source>
</evidence>
<sequence>MDENVVRWLLCGACAGLAVDLSLYPIDTVKTRLQSAQGFKAAGGFKNIYRGMSSVAIGSAPGSALFFSTYTATKHFFGNQSSKTHAIAACIGEIVACGVRVPTELIKQRAQATHGRSITTICRSIFNSEGIRGFYRGYLSTLSREVPFSLIEFPLWEALKIWISK</sequence>